<comment type="pathway">
    <text evidence="2">Lipid metabolism; fatty acid beta-oxidation.</text>
</comment>
<dbReference type="PANTHER" id="PTHR48083">
    <property type="entry name" value="MEDIUM-CHAIN SPECIFIC ACYL-COA DEHYDROGENASE, MITOCHONDRIAL-RELATED"/>
    <property type="match status" value="1"/>
</dbReference>
<dbReference type="PANTHER" id="PTHR48083:SF2">
    <property type="entry name" value="MEDIUM-CHAIN SPECIFIC ACYL-COA DEHYDROGENASE, MITOCHONDRIAL"/>
    <property type="match status" value="1"/>
</dbReference>
<dbReference type="Gene3D" id="1.20.140.10">
    <property type="entry name" value="Butyryl-CoA Dehydrogenase, subunit A, domain 3"/>
    <property type="match status" value="1"/>
</dbReference>
<dbReference type="SUPFAM" id="SSF47203">
    <property type="entry name" value="Acyl-CoA dehydrogenase C-terminal domain-like"/>
    <property type="match status" value="1"/>
</dbReference>
<comment type="catalytic activity">
    <reaction evidence="10">
        <text>a medium-chain 2,3-saturated fatty acyl-CoA + oxidized [electron-transfer flavoprotein] + H(+) = a medium-chain (2E)-enoyl-CoA + reduced [electron-transfer flavoprotein]</text>
        <dbReference type="Rhea" id="RHEA:14477"/>
        <dbReference type="Rhea" id="RHEA-COMP:10685"/>
        <dbReference type="Rhea" id="RHEA-COMP:10686"/>
        <dbReference type="ChEBI" id="CHEBI:15378"/>
        <dbReference type="ChEBI" id="CHEBI:57692"/>
        <dbReference type="ChEBI" id="CHEBI:58307"/>
        <dbReference type="ChEBI" id="CHEBI:83723"/>
        <dbReference type="ChEBI" id="CHEBI:83726"/>
        <dbReference type="EC" id="1.3.8.7"/>
    </reaction>
</comment>
<evidence type="ECO:0000256" key="4">
    <source>
        <dbReference type="ARBA" id="ARBA00012033"/>
    </source>
</evidence>
<feature type="domain" description="Acyl-CoA dehydrogenase C-terminal bacterial-type" evidence="14">
    <location>
        <begin position="454"/>
        <end position="673"/>
    </location>
</feature>
<dbReference type="GO" id="GO:0033539">
    <property type="term" value="P:fatty acid beta-oxidation using acyl-CoA dehydrogenase"/>
    <property type="evidence" value="ECO:0007669"/>
    <property type="project" value="InterPro"/>
</dbReference>
<evidence type="ECO:0000313" key="15">
    <source>
        <dbReference type="EMBL" id="QHU07512.1"/>
    </source>
</evidence>
<feature type="domain" description="Acyl-CoA dehydrogenase/oxidase N-terminal" evidence="13">
    <location>
        <begin position="79"/>
        <end position="168"/>
    </location>
</feature>
<dbReference type="Pfam" id="PF02771">
    <property type="entry name" value="Acyl-CoA_dh_N"/>
    <property type="match status" value="1"/>
</dbReference>
<evidence type="ECO:0000259" key="14">
    <source>
        <dbReference type="Pfam" id="PF09317"/>
    </source>
</evidence>
<evidence type="ECO:0000256" key="6">
    <source>
        <dbReference type="ARBA" id="ARBA00020144"/>
    </source>
</evidence>
<evidence type="ECO:0000256" key="2">
    <source>
        <dbReference type="ARBA" id="ARBA00005005"/>
    </source>
</evidence>
<dbReference type="EC" id="1.3.8.7" evidence="4"/>
<dbReference type="Pfam" id="PF09317">
    <property type="entry name" value="ACDH_C"/>
    <property type="match status" value="1"/>
</dbReference>
<dbReference type="Gene3D" id="1.10.540.10">
    <property type="entry name" value="Acyl-CoA dehydrogenase/oxidase, N-terminal domain"/>
    <property type="match status" value="1"/>
</dbReference>
<comment type="cofactor">
    <cofactor evidence="1">
        <name>FAD</name>
        <dbReference type="ChEBI" id="CHEBI:57692"/>
    </cofactor>
</comment>
<evidence type="ECO:0000256" key="1">
    <source>
        <dbReference type="ARBA" id="ARBA00001974"/>
    </source>
</evidence>
<dbReference type="InterPro" id="IPR009075">
    <property type="entry name" value="AcylCo_DH/oxidase_C"/>
</dbReference>
<dbReference type="EC" id="1.3.8.8" evidence="5"/>
<evidence type="ECO:0000256" key="10">
    <source>
        <dbReference type="ARBA" id="ARBA00047882"/>
    </source>
</evidence>
<dbReference type="GO" id="GO:0070991">
    <property type="term" value="F:medium-chain fatty acyl-CoA dehydrogenase activity"/>
    <property type="evidence" value="ECO:0007669"/>
    <property type="project" value="UniProtKB-EC"/>
</dbReference>
<proteinExistence type="inferred from homology"/>
<feature type="domain" description="Acyl-CoA dehydrogenase/oxidase C-terminal" evidence="12">
    <location>
        <begin position="301"/>
        <end position="446"/>
    </location>
</feature>
<dbReference type="UniPathway" id="UPA00659"/>
<dbReference type="GO" id="GO:0005739">
    <property type="term" value="C:mitochondrion"/>
    <property type="evidence" value="ECO:0007669"/>
    <property type="project" value="TreeGrafter"/>
</dbReference>
<evidence type="ECO:0000256" key="9">
    <source>
        <dbReference type="ARBA" id="ARBA00023002"/>
    </source>
</evidence>
<keyword evidence="9" id="KW-0560">Oxidoreductase</keyword>
<comment type="similarity">
    <text evidence="3">Belongs to the acyl-CoA dehydrogenase family.</text>
</comment>
<dbReference type="GO" id="GO:0050660">
    <property type="term" value="F:flavin adenine dinucleotide binding"/>
    <property type="evidence" value="ECO:0007669"/>
    <property type="project" value="InterPro"/>
</dbReference>
<evidence type="ECO:0000259" key="13">
    <source>
        <dbReference type="Pfam" id="PF02771"/>
    </source>
</evidence>
<dbReference type="InterPro" id="IPR050741">
    <property type="entry name" value="Acyl-CoA_dehydrogenase"/>
</dbReference>
<dbReference type="InterPro" id="IPR036250">
    <property type="entry name" value="AcylCo_DH-like_C"/>
</dbReference>
<evidence type="ECO:0000259" key="12">
    <source>
        <dbReference type="Pfam" id="PF00441"/>
    </source>
</evidence>
<evidence type="ECO:0000256" key="5">
    <source>
        <dbReference type="ARBA" id="ARBA00012040"/>
    </source>
</evidence>
<comment type="catalytic activity">
    <reaction evidence="11">
        <text>a long-chain 2,3-saturated fatty acyl-CoA + oxidized [electron-transfer flavoprotein] + H(+) = a long-chain (2E)-enoyl-CoA + reduced [electron-transfer flavoprotein]</text>
        <dbReference type="Rhea" id="RHEA:17721"/>
        <dbReference type="Rhea" id="RHEA-COMP:10685"/>
        <dbReference type="Rhea" id="RHEA-COMP:10686"/>
        <dbReference type="ChEBI" id="CHEBI:15378"/>
        <dbReference type="ChEBI" id="CHEBI:57692"/>
        <dbReference type="ChEBI" id="CHEBI:58307"/>
        <dbReference type="ChEBI" id="CHEBI:83721"/>
        <dbReference type="ChEBI" id="CHEBI:83727"/>
        <dbReference type="EC" id="1.3.8.8"/>
    </reaction>
</comment>
<dbReference type="AlphaFoldDB" id="A0A6C0JP47"/>
<dbReference type="Gene3D" id="2.40.110.10">
    <property type="entry name" value="Butyryl-CoA Dehydrogenase, subunit A, domain 2"/>
    <property type="match status" value="1"/>
</dbReference>
<dbReference type="InterPro" id="IPR009100">
    <property type="entry name" value="AcylCoA_DH/oxidase_NM_dom_sf"/>
</dbReference>
<dbReference type="NCBIfam" id="NF007000">
    <property type="entry name" value="PRK09463.1"/>
    <property type="match status" value="1"/>
</dbReference>
<dbReference type="GO" id="GO:0004466">
    <property type="term" value="F:long-chain fatty acyl-CoA dehydrogenase activity"/>
    <property type="evidence" value="ECO:0007669"/>
    <property type="project" value="UniProtKB-EC"/>
</dbReference>
<dbReference type="InterPro" id="IPR015396">
    <property type="entry name" value="FadE_C"/>
</dbReference>
<organism evidence="15">
    <name type="scientific">viral metagenome</name>
    <dbReference type="NCBI Taxonomy" id="1070528"/>
    <lineage>
        <taxon>unclassified sequences</taxon>
        <taxon>metagenomes</taxon>
        <taxon>organismal metagenomes</taxon>
    </lineage>
</organism>
<reference evidence="15" key="1">
    <citation type="journal article" date="2020" name="Nature">
        <title>Giant virus diversity and host interactions through global metagenomics.</title>
        <authorList>
            <person name="Schulz F."/>
            <person name="Roux S."/>
            <person name="Paez-Espino D."/>
            <person name="Jungbluth S."/>
            <person name="Walsh D.A."/>
            <person name="Denef V.J."/>
            <person name="McMahon K.D."/>
            <person name="Konstantinidis K.T."/>
            <person name="Eloe-Fadrosh E.A."/>
            <person name="Kyrpides N.C."/>
            <person name="Woyke T."/>
        </authorList>
    </citation>
    <scope>NUCLEOTIDE SEQUENCE</scope>
    <source>
        <strain evidence="15">GVMAG-S-1040241-154</strain>
    </source>
</reference>
<dbReference type="EMBL" id="MN740684">
    <property type="protein sequence ID" value="QHU07512.1"/>
    <property type="molecule type" value="Genomic_DNA"/>
</dbReference>
<accession>A0A6C0JP47</accession>
<dbReference type="InterPro" id="IPR013786">
    <property type="entry name" value="AcylCoA_DH/ox_N"/>
</dbReference>
<protein>
    <recommendedName>
        <fullName evidence="6">Acyl-coenzyme A dehydrogenase</fullName>
        <ecNumber evidence="4">1.3.8.7</ecNumber>
        <ecNumber evidence="5">1.3.8.8</ecNumber>
    </recommendedName>
</protein>
<dbReference type="Pfam" id="PF00441">
    <property type="entry name" value="Acyl-CoA_dh_1"/>
    <property type="match status" value="1"/>
</dbReference>
<evidence type="ECO:0000256" key="7">
    <source>
        <dbReference type="ARBA" id="ARBA00022630"/>
    </source>
</evidence>
<keyword evidence="8" id="KW-0274">FAD</keyword>
<evidence type="ECO:0000256" key="11">
    <source>
        <dbReference type="ARBA" id="ARBA00049247"/>
    </source>
</evidence>
<evidence type="ECO:0000256" key="8">
    <source>
        <dbReference type="ARBA" id="ARBA00022827"/>
    </source>
</evidence>
<dbReference type="NCBIfam" id="NF009586">
    <property type="entry name" value="PRK13026.1"/>
    <property type="match status" value="1"/>
</dbReference>
<dbReference type="SUPFAM" id="SSF56645">
    <property type="entry name" value="Acyl-CoA dehydrogenase NM domain-like"/>
    <property type="match status" value="1"/>
</dbReference>
<keyword evidence="7" id="KW-0285">Flavoprotein</keyword>
<dbReference type="InterPro" id="IPR037069">
    <property type="entry name" value="AcylCoA_DH/ox_N_sf"/>
</dbReference>
<name>A0A6C0JP47_9ZZZZ</name>
<dbReference type="InterPro" id="IPR046373">
    <property type="entry name" value="Acyl-CoA_Oxase/DH_mid-dom_sf"/>
</dbReference>
<sequence>MKRFITPHIYNYAKKIMPKISETEAAALNSGSVSIEGKIFEGKLKTTDLVKNYDIKLNNSEKKFIETETNNLCSMLDNHKIEENQNLSNENWNYIRSNKFMGLVISKQYGGLEFSAHAHAKVVEKIATRNGAAAVSVMVPNSLGPGELLYDYGTKEQKDYYLPRLANGIDVPCFGLTTEHSGSDAASMFDVGVVVKENDVLGIRVSFSKRYITLAPIATLIGLAFKLKDPDNLLTKGKEGITLALIPKEKNNIFPYNTNGISIGERHNPLNVGFMNGIIVGESVFIPMSSVIGGEEKCGFGWNMLMESLGEGRGISLPALAVATSKLSTFGVGGYARIRKQFNIPIAEMEGVKEKLAVIAKKNYQLVAAQMLFNSILANKEKPPVLSAIMKYQCTEYGRVSINNGMDILGGAAICKGPMNFLASSYTAIPIAITVEGSNTLTRSLIIFGQGLNRSHPYLLNLIKTIQDKNDLDNFHKYLVKLINHTKTNFVNSIYNSITVKFKTKNDNKIDYYQKHLDRVVSNFALSTNMILLMGGKIKTAEYISGRYADMLSNIYMAYACLWYYEKNKHIKDLDIILDGCMNEHFINIQNALHELSNNIPLPLVGKIIRYSTYPFGKDYYTHNDVLTTKISNLITKNTEVRDLLTENVYISNDLDDRLNQIMRGLPLCSKADYIKKISDNKVISYEDNLIIKEAEKLKNEIIKVDKFSKLVNTH</sequence>
<dbReference type="GO" id="GO:0051793">
    <property type="term" value="P:medium-chain fatty acid catabolic process"/>
    <property type="evidence" value="ECO:0007669"/>
    <property type="project" value="TreeGrafter"/>
</dbReference>
<evidence type="ECO:0000256" key="3">
    <source>
        <dbReference type="ARBA" id="ARBA00009347"/>
    </source>
</evidence>